<sequence>MSAVLSLALPFIKINSFKEVMPQQYILTLPEVFIGNAKEAPSAMSRAVEAASTFSWSWSFLIYLGCAVALLLFFFKLSKILFLVYKSPKHKYENISIVMLKNNNSAFSFFNFIFLGDKIAAGEKEAIIAHEQVHVIQKHSLDLLFFELLRILFWFNPLIYFYQKRISIVHEFIADAEAIKHNNKKSYYENLLAQVFDTKTVSFINPFFKESLIKKRIIMLSKNKSKQIHLLKYALLIPLITGMLVYTSCDSQLSGSDINESKVATSDLTEEALLQKYIQEVMDIDAKVGGLSGPDKIAYYSEFQETEDYIQTRDKYIRNKAQRIVRCNDMIKRNFEGEDKTEQKKKFKEDVLDNITNESYQDYLEVKKKPKPLKTGKTGRKVFNLENMLLI</sequence>
<keyword evidence="1" id="KW-0472">Membrane</keyword>
<dbReference type="CDD" id="cd07341">
    <property type="entry name" value="M56_BlaR1_MecR1_like"/>
    <property type="match status" value="1"/>
</dbReference>
<evidence type="ECO:0000259" key="2">
    <source>
        <dbReference type="Pfam" id="PF05569"/>
    </source>
</evidence>
<keyword evidence="1" id="KW-0812">Transmembrane</keyword>
<gene>
    <name evidence="3" type="ORF">N7U66_14755</name>
</gene>
<dbReference type="PANTHER" id="PTHR34978">
    <property type="entry name" value="POSSIBLE SENSOR-TRANSDUCER PROTEIN BLAR"/>
    <property type="match status" value="1"/>
</dbReference>
<name>A0A9E8SDL5_9FLAO</name>
<proteinExistence type="predicted"/>
<evidence type="ECO:0000256" key="1">
    <source>
        <dbReference type="SAM" id="Phobius"/>
    </source>
</evidence>
<dbReference type="RefSeq" id="WP_267675938.1">
    <property type="nucleotide sequence ID" value="NZ_CP113088.1"/>
</dbReference>
<dbReference type="InterPro" id="IPR008756">
    <property type="entry name" value="Peptidase_M56"/>
</dbReference>
<dbReference type="KEGG" id="lnu:N7U66_14755"/>
<accession>A0A9E8SDL5</accession>
<keyword evidence="1" id="KW-1133">Transmembrane helix</keyword>
<dbReference type="Pfam" id="PF05569">
    <property type="entry name" value="Peptidase_M56"/>
    <property type="match status" value="1"/>
</dbReference>
<evidence type="ECO:0000313" key="4">
    <source>
        <dbReference type="Proteomes" id="UP001164705"/>
    </source>
</evidence>
<dbReference type="InterPro" id="IPR052173">
    <property type="entry name" value="Beta-lactam_resp_regulator"/>
</dbReference>
<feature type="domain" description="Peptidase M56" evidence="2">
    <location>
        <begin position="118"/>
        <end position="220"/>
    </location>
</feature>
<dbReference type="Proteomes" id="UP001164705">
    <property type="component" value="Chromosome"/>
</dbReference>
<keyword evidence="4" id="KW-1185">Reference proteome</keyword>
<dbReference type="EMBL" id="CP113088">
    <property type="protein sequence ID" value="WAC01324.1"/>
    <property type="molecule type" value="Genomic_DNA"/>
</dbReference>
<feature type="transmembrane region" description="Helical" evidence="1">
    <location>
        <begin position="60"/>
        <end position="85"/>
    </location>
</feature>
<protein>
    <submittedName>
        <fullName evidence="3">M56 family metallopeptidase</fullName>
    </submittedName>
</protein>
<dbReference type="AlphaFoldDB" id="A0A9E8SDL5"/>
<dbReference type="PANTHER" id="PTHR34978:SF3">
    <property type="entry name" value="SLR0241 PROTEIN"/>
    <property type="match status" value="1"/>
</dbReference>
<reference evidence="3" key="1">
    <citation type="submission" date="2022-11" db="EMBL/GenBank/DDBJ databases">
        <title>Lacinutrix neustonica HL-RS19T sp. nov., isolated from the surface microlayer sample of brackish Lake Shihwa.</title>
        <authorList>
            <person name="Choi J.Y."/>
            <person name="Hwang C.Y."/>
        </authorList>
    </citation>
    <scope>NUCLEOTIDE SEQUENCE</scope>
    <source>
        <strain evidence="3">HL-RS19</strain>
    </source>
</reference>
<evidence type="ECO:0000313" key="3">
    <source>
        <dbReference type="EMBL" id="WAC01324.1"/>
    </source>
</evidence>
<organism evidence="3 4">
    <name type="scientific">Lacinutrix neustonica</name>
    <dbReference type="NCBI Taxonomy" id="2980107"/>
    <lineage>
        <taxon>Bacteria</taxon>
        <taxon>Pseudomonadati</taxon>
        <taxon>Bacteroidota</taxon>
        <taxon>Flavobacteriia</taxon>
        <taxon>Flavobacteriales</taxon>
        <taxon>Flavobacteriaceae</taxon>
        <taxon>Lacinutrix</taxon>
    </lineage>
</organism>